<keyword evidence="2" id="KW-0223">Dioxygenase</keyword>
<proteinExistence type="predicted"/>
<dbReference type="AlphaFoldDB" id="A0A4R2D221"/>
<evidence type="ECO:0000259" key="1">
    <source>
        <dbReference type="PROSITE" id="PS51819"/>
    </source>
</evidence>
<accession>A0A4R2D221</accession>
<dbReference type="PROSITE" id="PS51819">
    <property type="entry name" value="VOC"/>
    <property type="match status" value="2"/>
</dbReference>
<evidence type="ECO:0000313" key="2">
    <source>
        <dbReference type="EMBL" id="TCN47585.1"/>
    </source>
</evidence>
<dbReference type="CDD" id="cd07255">
    <property type="entry name" value="VOC_BsCatE_like_N"/>
    <property type="match status" value="1"/>
</dbReference>
<dbReference type="SUPFAM" id="SSF54593">
    <property type="entry name" value="Glyoxalase/Bleomycin resistance protein/Dihydroxybiphenyl dioxygenase"/>
    <property type="match status" value="2"/>
</dbReference>
<feature type="domain" description="VOC" evidence="1">
    <location>
        <begin position="48"/>
        <end position="164"/>
    </location>
</feature>
<dbReference type="Pfam" id="PF00903">
    <property type="entry name" value="Glyoxalase"/>
    <property type="match status" value="2"/>
</dbReference>
<dbReference type="Gene3D" id="3.10.180.10">
    <property type="entry name" value="2,3-Dihydroxybiphenyl 1,2-Dioxygenase, domain 1"/>
    <property type="match status" value="2"/>
</dbReference>
<dbReference type="PANTHER" id="PTHR43279">
    <property type="entry name" value="CATECHOL-2,3-DIOXYGENASE"/>
    <property type="match status" value="1"/>
</dbReference>
<dbReference type="Proteomes" id="UP000295351">
    <property type="component" value="Unassembled WGS sequence"/>
</dbReference>
<dbReference type="GO" id="GO:0051213">
    <property type="term" value="F:dioxygenase activity"/>
    <property type="evidence" value="ECO:0007669"/>
    <property type="project" value="UniProtKB-KW"/>
</dbReference>
<reference evidence="2 3" key="1">
    <citation type="submission" date="2019-03" db="EMBL/GenBank/DDBJ databases">
        <title>Genomic Encyclopedia of Type Strains, Phase IV (KMG-IV): sequencing the most valuable type-strain genomes for metagenomic binning, comparative biology and taxonomic classification.</title>
        <authorList>
            <person name="Goeker M."/>
        </authorList>
    </citation>
    <scope>NUCLEOTIDE SEQUENCE [LARGE SCALE GENOMIC DNA]</scope>
    <source>
        <strain evidence="2 3">DSM 18401</strain>
    </source>
</reference>
<keyword evidence="2" id="KW-0560">Oxidoreductase</keyword>
<protein>
    <submittedName>
        <fullName evidence="2">Catechol 2,3-dioxygenase</fullName>
    </submittedName>
</protein>
<dbReference type="PANTHER" id="PTHR43279:SF1">
    <property type="entry name" value="CATECHOL-2,3-DIOXYGENASE"/>
    <property type="match status" value="1"/>
</dbReference>
<dbReference type="InterPro" id="IPR004360">
    <property type="entry name" value="Glyas_Fos-R_dOase_dom"/>
</dbReference>
<dbReference type="CDD" id="cd16359">
    <property type="entry name" value="VOC_BsCatE_like_C"/>
    <property type="match status" value="1"/>
</dbReference>
<dbReference type="InterPro" id="IPR006311">
    <property type="entry name" value="TAT_signal"/>
</dbReference>
<dbReference type="InterPro" id="IPR037523">
    <property type="entry name" value="VOC_core"/>
</dbReference>
<comment type="caution">
    <text evidence="2">The sequence shown here is derived from an EMBL/GenBank/DDBJ whole genome shotgun (WGS) entry which is preliminary data.</text>
</comment>
<sequence>MTDLDRRTFLGAAAAGIAATRAGPSRAETAPMNDTTTTTSHAVDMPAFVDHSHLTVIDLPMLSAFYQQVMGLSVLEKSASGETLGVAGRPLLTLTTGSNAARAPRNAPGLFHTAFLVPDRRELGRWLAHVAHNNVPLTGASDHLVSEAIYLDDPEGNGIEVYRDRDRSEWTYVPDGTVKMATHRLDLQALYDEAPKDGWTGQENGTAIGHIHLQVSDIAEADAFFRDVLGLDIMATYPGASFFATGKYHHHVAANVWNSHGQPKRQPGMTGLADYTIRFNEPARLETALDKLDALAIPTTRSGDTVSLVDPWGIGLRLSA</sequence>
<name>A0A4R2D221_SHIGR</name>
<dbReference type="PROSITE" id="PS51318">
    <property type="entry name" value="TAT"/>
    <property type="match status" value="1"/>
</dbReference>
<gene>
    <name evidence="2" type="ORF">EV665_102104</name>
</gene>
<dbReference type="EMBL" id="SLVX01000002">
    <property type="protein sequence ID" value="TCN47585.1"/>
    <property type="molecule type" value="Genomic_DNA"/>
</dbReference>
<organism evidence="2 3">
    <name type="scientific">Shinella granuli</name>
    <dbReference type="NCBI Taxonomy" id="323621"/>
    <lineage>
        <taxon>Bacteria</taxon>
        <taxon>Pseudomonadati</taxon>
        <taxon>Pseudomonadota</taxon>
        <taxon>Alphaproteobacteria</taxon>
        <taxon>Hyphomicrobiales</taxon>
        <taxon>Rhizobiaceae</taxon>
        <taxon>Shinella</taxon>
    </lineage>
</organism>
<dbReference type="InterPro" id="IPR029068">
    <property type="entry name" value="Glyas_Bleomycin-R_OHBP_Dase"/>
</dbReference>
<evidence type="ECO:0000313" key="3">
    <source>
        <dbReference type="Proteomes" id="UP000295351"/>
    </source>
</evidence>
<feature type="domain" description="VOC" evidence="1">
    <location>
        <begin position="207"/>
        <end position="320"/>
    </location>
</feature>
<keyword evidence="3" id="KW-1185">Reference proteome</keyword>